<dbReference type="GO" id="GO:0005737">
    <property type="term" value="C:cytoplasm"/>
    <property type="evidence" value="ECO:0007669"/>
    <property type="project" value="TreeGrafter"/>
</dbReference>
<dbReference type="InterPro" id="IPR037523">
    <property type="entry name" value="VOC_core"/>
</dbReference>
<dbReference type="InterPro" id="IPR029068">
    <property type="entry name" value="Glyas_Bleomycin-R_OHBP_Dase"/>
</dbReference>
<dbReference type="SUPFAM" id="SSF54593">
    <property type="entry name" value="Glyoxalase/Bleomycin resistance protein/Dihydroxybiphenyl dioxygenase"/>
    <property type="match status" value="1"/>
</dbReference>
<evidence type="ECO:0000313" key="7">
    <source>
        <dbReference type="Proteomes" id="UP000660708"/>
    </source>
</evidence>
<evidence type="ECO:0000256" key="1">
    <source>
        <dbReference type="ARBA" id="ARBA00030291"/>
    </source>
</evidence>
<feature type="domain" description="VOC" evidence="5">
    <location>
        <begin position="3"/>
        <end position="126"/>
    </location>
</feature>
<keyword evidence="7" id="KW-1185">Reference proteome</keyword>
<proteinExistence type="predicted"/>
<dbReference type="Gene3D" id="3.10.180.10">
    <property type="entry name" value="2,3-Dihydroxybiphenyl 1,2-Dioxygenase, domain 1"/>
    <property type="match status" value="1"/>
</dbReference>
<sequence>MAKMIHSMIRVKDADQSIRFYHDVFALTVKRRIDFSNFSLIYLGNEQTSFELELTWNHDMQSEYIHGNGYGHLAFVVDELESTFEQAQALGYQPKAIKDFYNRDVLVAKFFFITDPDGYEIEVIEKSDVYR</sequence>
<dbReference type="Proteomes" id="UP000660708">
    <property type="component" value="Unassembled WGS sequence"/>
</dbReference>
<name>A0A8I0MY69_9GAMM</name>
<evidence type="ECO:0000256" key="4">
    <source>
        <dbReference type="ARBA" id="ARBA00033298"/>
    </source>
</evidence>
<protein>
    <recommendedName>
        <fullName evidence="2">Aldoketomutase</fullName>
    </recommendedName>
    <alternativeName>
        <fullName evidence="1">Ketone-aldehyde mutase</fullName>
    </alternativeName>
    <alternativeName>
        <fullName evidence="3">Methylglyoxalase</fullName>
    </alternativeName>
    <alternativeName>
        <fullName evidence="4">S-D-lactoylglutathione methylglyoxal lyase</fullName>
    </alternativeName>
</protein>
<evidence type="ECO:0000313" key="6">
    <source>
        <dbReference type="EMBL" id="MBE0347335.1"/>
    </source>
</evidence>
<evidence type="ECO:0000259" key="5">
    <source>
        <dbReference type="PROSITE" id="PS51819"/>
    </source>
</evidence>
<gene>
    <name evidence="6" type="primary">gloA</name>
    <name evidence="6" type="ORF">PPEP_a1768</name>
</gene>
<dbReference type="PANTHER" id="PTHR46036">
    <property type="entry name" value="LACTOYLGLUTATHIONE LYASE"/>
    <property type="match status" value="1"/>
</dbReference>
<dbReference type="Pfam" id="PF00903">
    <property type="entry name" value="Glyoxalase"/>
    <property type="match status" value="1"/>
</dbReference>
<accession>A0A8I0MY69</accession>
<dbReference type="PROSITE" id="PS51819">
    <property type="entry name" value="VOC"/>
    <property type="match status" value="1"/>
</dbReference>
<evidence type="ECO:0000256" key="3">
    <source>
        <dbReference type="ARBA" id="ARBA00032460"/>
    </source>
</evidence>
<dbReference type="RefSeq" id="WP_147391265.1">
    <property type="nucleotide sequence ID" value="NZ_AQHF01000026.1"/>
</dbReference>
<evidence type="ECO:0000256" key="2">
    <source>
        <dbReference type="ARBA" id="ARBA00030892"/>
    </source>
</evidence>
<comment type="caution">
    <text evidence="6">The sequence shown here is derived from an EMBL/GenBank/DDBJ whole genome shotgun (WGS) entry which is preliminary data.</text>
</comment>
<dbReference type="AlphaFoldDB" id="A0A8I0MY69"/>
<dbReference type="GO" id="GO:0004462">
    <property type="term" value="F:lactoylglutathione lyase activity"/>
    <property type="evidence" value="ECO:0007669"/>
    <property type="project" value="TreeGrafter"/>
</dbReference>
<dbReference type="GO" id="GO:0019243">
    <property type="term" value="P:methylglyoxal catabolic process to D-lactate via S-lactoyl-glutathione"/>
    <property type="evidence" value="ECO:0007669"/>
    <property type="project" value="TreeGrafter"/>
</dbReference>
<dbReference type="InterPro" id="IPR004360">
    <property type="entry name" value="Glyas_Fos-R_dOase_dom"/>
</dbReference>
<dbReference type="PANTHER" id="PTHR46036:SF5">
    <property type="entry name" value="LACTOYLGLUTATHIONE LYASE"/>
    <property type="match status" value="1"/>
</dbReference>
<dbReference type="EMBL" id="AQHF01000026">
    <property type="protein sequence ID" value="MBE0347335.1"/>
    <property type="molecule type" value="Genomic_DNA"/>
</dbReference>
<keyword evidence="6" id="KW-0456">Lyase</keyword>
<reference evidence="6 7" key="1">
    <citation type="submission" date="2015-06" db="EMBL/GenBank/DDBJ databases">
        <title>Genome sequence of Pseudoalteromonas peptidolytica.</title>
        <authorList>
            <person name="Xie B.-B."/>
            <person name="Rong J.-C."/>
            <person name="Qin Q.-L."/>
            <person name="Zhang Y.-Z."/>
        </authorList>
    </citation>
    <scope>NUCLEOTIDE SEQUENCE [LARGE SCALE GENOMIC DNA]</scope>
    <source>
        <strain evidence="6 7">F12-50-A1</strain>
    </source>
</reference>
<organism evidence="6 7">
    <name type="scientific">Pseudoalteromonas peptidolytica F12-50-A1</name>
    <dbReference type="NCBI Taxonomy" id="1315280"/>
    <lineage>
        <taxon>Bacteria</taxon>
        <taxon>Pseudomonadati</taxon>
        <taxon>Pseudomonadota</taxon>
        <taxon>Gammaproteobacteria</taxon>
        <taxon>Alteromonadales</taxon>
        <taxon>Pseudoalteromonadaceae</taxon>
        <taxon>Pseudoalteromonas</taxon>
    </lineage>
</organism>